<evidence type="ECO:0000313" key="5">
    <source>
        <dbReference type="EMBL" id="MBB3765009.1"/>
    </source>
</evidence>
<dbReference type="AlphaFoldDB" id="A0A839Z0Z8"/>
<dbReference type="InterPro" id="IPR029787">
    <property type="entry name" value="Nucleotide_cyclase"/>
</dbReference>
<dbReference type="Pfam" id="PF00990">
    <property type="entry name" value="GGDEF"/>
    <property type="match status" value="1"/>
</dbReference>
<dbReference type="EMBL" id="JACICF010000002">
    <property type="protein sequence ID" value="MBB3765009.1"/>
    <property type="molecule type" value="Genomic_DNA"/>
</dbReference>
<sequence>MRDRDLTREVARLREENLALRQRIAEVEAMAHEDHLLCIPNRRGLMRELNRLISRCQRYRETSALLFLDLDGMKRINDEHGHIAGDAALTKVAHLLSQRLRASDVLARYGGDEFCVLLAQVDEQQARKTADRLATTVEQAGFRYEGQTVPMSVAIGIALIDDSETTPEDILSKADEAMYRKKR</sequence>
<gene>
    <name evidence="5" type="ORF">FHS50_002071</name>
</gene>
<evidence type="ECO:0000256" key="1">
    <source>
        <dbReference type="ARBA" id="ARBA00012528"/>
    </source>
</evidence>
<proteinExistence type="predicted"/>
<dbReference type="SUPFAM" id="SSF55073">
    <property type="entry name" value="Nucleotide cyclase"/>
    <property type="match status" value="1"/>
</dbReference>
<keyword evidence="6" id="KW-1185">Reference proteome</keyword>
<dbReference type="EC" id="2.7.7.65" evidence="1"/>
<dbReference type="GO" id="GO:0052621">
    <property type="term" value="F:diguanylate cyclase activity"/>
    <property type="evidence" value="ECO:0007669"/>
    <property type="project" value="UniProtKB-EC"/>
</dbReference>
<dbReference type="FunFam" id="3.30.70.270:FF:000001">
    <property type="entry name" value="Diguanylate cyclase domain protein"/>
    <property type="match status" value="1"/>
</dbReference>
<protein>
    <recommendedName>
        <fullName evidence="1">diguanylate cyclase</fullName>
        <ecNumber evidence="1">2.7.7.65</ecNumber>
    </recommendedName>
</protein>
<accession>A0A839Z0Z8</accession>
<dbReference type="InterPro" id="IPR050469">
    <property type="entry name" value="Diguanylate_Cyclase"/>
</dbReference>
<dbReference type="Gene3D" id="3.30.70.270">
    <property type="match status" value="1"/>
</dbReference>
<dbReference type="InterPro" id="IPR000160">
    <property type="entry name" value="GGDEF_dom"/>
</dbReference>
<dbReference type="CDD" id="cd01949">
    <property type="entry name" value="GGDEF"/>
    <property type="match status" value="1"/>
</dbReference>
<evidence type="ECO:0000256" key="2">
    <source>
        <dbReference type="ARBA" id="ARBA00034247"/>
    </source>
</evidence>
<dbReference type="PANTHER" id="PTHR45138:SF9">
    <property type="entry name" value="DIGUANYLATE CYCLASE DGCM-RELATED"/>
    <property type="match status" value="1"/>
</dbReference>
<dbReference type="RefSeq" id="WP_183934352.1">
    <property type="nucleotide sequence ID" value="NZ_JACICF010000002.1"/>
</dbReference>
<organism evidence="5 6">
    <name type="scientific">Sphingomicrobium lutaoense</name>
    <dbReference type="NCBI Taxonomy" id="515949"/>
    <lineage>
        <taxon>Bacteria</taxon>
        <taxon>Pseudomonadati</taxon>
        <taxon>Pseudomonadota</taxon>
        <taxon>Alphaproteobacteria</taxon>
        <taxon>Sphingomonadales</taxon>
        <taxon>Sphingomonadaceae</taxon>
        <taxon>Sphingomicrobium</taxon>
    </lineage>
</organism>
<dbReference type="PROSITE" id="PS50887">
    <property type="entry name" value="GGDEF"/>
    <property type="match status" value="1"/>
</dbReference>
<evidence type="ECO:0000256" key="3">
    <source>
        <dbReference type="SAM" id="Coils"/>
    </source>
</evidence>
<dbReference type="GO" id="GO:1902201">
    <property type="term" value="P:negative regulation of bacterial-type flagellum-dependent cell motility"/>
    <property type="evidence" value="ECO:0007669"/>
    <property type="project" value="TreeGrafter"/>
</dbReference>
<dbReference type="GO" id="GO:0043709">
    <property type="term" value="P:cell adhesion involved in single-species biofilm formation"/>
    <property type="evidence" value="ECO:0007669"/>
    <property type="project" value="TreeGrafter"/>
</dbReference>
<evidence type="ECO:0000313" key="6">
    <source>
        <dbReference type="Proteomes" id="UP000578569"/>
    </source>
</evidence>
<dbReference type="PANTHER" id="PTHR45138">
    <property type="entry name" value="REGULATORY COMPONENTS OF SENSORY TRANSDUCTION SYSTEM"/>
    <property type="match status" value="1"/>
</dbReference>
<dbReference type="SMART" id="SM00267">
    <property type="entry name" value="GGDEF"/>
    <property type="match status" value="1"/>
</dbReference>
<dbReference type="NCBIfam" id="TIGR00254">
    <property type="entry name" value="GGDEF"/>
    <property type="match status" value="1"/>
</dbReference>
<keyword evidence="3" id="KW-0175">Coiled coil</keyword>
<dbReference type="Proteomes" id="UP000578569">
    <property type="component" value="Unassembled WGS sequence"/>
</dbReference>
<reference evidence="5 6" key="1">
    <citation type="submission" date="2020-08" db="EMBL/GenBank/DDBJ databases">
        <title>Genomic Encyclopedia of Type Strains, Phase IV (KMG-IV): sequencing the most valuable type-strain genomes for metagenomic binning, comparative biology and taxonomic classification.</title>
        <authorList>
            <person name="Goeker M."/>
        </authorList>
    </citation>
    <scope>NUCLEOTIDE SEQUENCE [LARGE SCALE GENOMIC DNA]</scope>
    <source>
        <strain evidence="5 6">DSM 24194</strain>
    </source>
</reference>
<comment type="caution">
    <text evidence="5">The sequence shown here is derived from an EMBL/GenBank/DDBJ whole genome shotgun (WGS) entry which is preliminary data.</text>
</comment>
<comment type="catalytic activity">
    <reaction evidence="2">
        <text>2 GTP = 3',3'-c-di-GMP + 2 diphosphate</text>
        <dbReference type="Rhea" id="RHEA:24898"/>
        <dbReference type="ChEBI" id="CHEBI:33019"/>
        <dbReference type="ChEBI" id="CHEBI:37565"/>
        <dbReference type="ChEBI" id="CHEBI:58805"/>
        <dbReference type="EC" id="2.7.7.65"/>
    </reaction>
</comment>
<dbReference type="GO" id="GO:0005886">
    <property type="term" value="C:plasma membrane"/>
    <property type="evidence" value="ECO:0007669"/>
    <property type="project" value="TreeGrafter"/>
</dbReference>
<feature type="coiled-coil region" evidence="3">
    <location>
        <begin position="3"/>
        <end position="62"/>
    </location>
</feature>
<evidence type="ECO:0000259" key="4">
    <source>
        <dbReference type="PROSITE" id="PS50887"/>
    </source>
</evidence>
<name>A0A839Z0Z8_9SPHN</name>
<dbReference type="InterPro" id="IPR043128">
    <property type="entry name" value="Rev_trsase/Diguanyl_cyclase"/>
</dbReference>
<feature type="domain" description="GGDEF" evidence="4">
    <location>
        <begin position="61"/>
        <end position="183"/>
    </location>
</feature>